<dbReference type="Pfam" id="PF05988">
    <property type="entry name" value="DUF899"/>
    <property type="match status" value="1"/>
</dbReference>
<reference evidence="1 2" key="1">
    <citation type="submission" date="2017-06" db="EMBL/GenBank/DDBJ databases">
        <title>Comparative genomic analysis of Ambrosia Fusariam Clade fungi.</title>
        <authorList>
            <person name="Stajich J.E."/>
            <person name="Carrillo J."/>
            <person name="Kijimoto T."/>
            <person name="Eskalen A."/>
            <person name="O'Donnell K."/>
            <person name="Kasson M."/>
        </authorList>
    </citation>
    <scope>NUCLEOTIDE SEQUENCE [LARGE SCALE GENOMIC DNA]</scope>
    <source>
        <strain evidence="1">UCR3666</strain>
    </source>
</reference>
<protein>
    <recommendedName>
        <fullName evidence="3">Thioredoxin domain-containing protein</fullName>
    </recommendedName>
</protein>
<dbReference type="AlphaFoldDB" id="A0A3M2S8W3"/>
<evidence type="ECO:0000313" key="2">
    <source>
        <dbReference type="Proteomes" id="UP000277212"/>
    </source>
</evidence>
<dbReference type="InterPro" id="IPR036249">
    <property type="entry name" value="Thioredoxin-like_sf"/>
</dbReference>
<dbReference type="Proteomes" id="UP000277212">
    <property type="component" value="Unassembled WGS sequence"/>
</dbReference>
<sequence>MTRKIVNRQEWLTARKAFLDKEKDHTRAGDALAAERRNLPMVKVEKTYTFEGPDGTTMSLEDLFGDNDQLIVYHFMFKPGDDEGCRGCSHVGESLPDTRHLNFKNTAFACISRAPVEKLEEYKKRNGWTWPWYSSGDSDFNYDFFATIDETRGQGLLNFRTKDEVEVKGQTWWEGGDVPGYSVFLKEDGEIYHTYSTFARGGETVMTTLMMLDMTPLGRQVGEYGPAEFKLKDGYASAK</sequence>
<comment type="caution">
    <text evidence="1">The sequence shown here is derived from an EMBL/GenBank/DDBJ whole genome shotgun (WGS) entry which is preliminary data.</text>
</comment>
<accession>A0A3M2S8W3</accession>
<gene>
    <name evidence="1" type="ORF">CDV36_006751</name>
</gene>
<organism evidence="1 2">
    <name type="scientific">Fusarium kuroshium</name>
    <dbReference type="NCBI Taxonomy" id="2010991"/>
    <lineage>
        <taxon>Eukaryota</taxon>
        <taxon>Fungi</taxon>
        <taxon>Dikarya</taxon>
        <taxon>Ascomycota</taxon>
        <taxon>Pezizomycotina</taxon>
        <taxon>Sordariomycetes</taxon>
        <taxon>Hypocreomycetidae</taxon>
        <taxon>Hypocreales</taxon>
        <taxon>Nectriaceae</taxon>
        <taxon>Fusarium</taxon>
        <taxon>Fusarium solani species complex</taxon>
    </lineage>
</organism>
<dbReference type="Gene3D" id="3.40.30.10">
    <property type="entry name" value="Glutaredoxin"/>
    <property type="match status" value="1"/>
</dbReference>
<evidence type="ECO:0008006" key="3">
    <source>
        <dbReference type="Google" id="ProtNLM"/>
    </source>
</evidence>
<dbReference type="OrthoDB" id="3503208at2759"/>
<dbReference type="SUPFAM" id="SSF52833">
    <property type="entry name" value="Thioredoxin-like"/>
    <property type="match status" value="1"/>
</dbReference>
<dbReference type="STRING" id="2010991.A0A3M2S8W3"/>
<dbReference type="EMBL" id="NKUJ01000105">
    <property type="protein sequence ID" value="RMJ13585.1"/>
    <property type="molecule type" value="Genomic_DNA"/>
</dbReference>
<evidence type="ECO:0000313" key="1">
    <source>
        <dbReference type="EMBL" id="RMJ13585.1"/>
    </source>
</evidence>
<keyword evidence="2" id="KW-1185">Reference proteome</keyword>
<dbReference type="InterPro" id="IPR010296">
    <property type="entry name" value="DUF899_thioredox"/>
</dbReference>
<name>A0A3M2S8W3_9HYPO</name>
<proteinExistence type="predicted"/>